<comment type="caution">
    <text evidence="2">The sequence shown here is derived from an EMBL/GenBank/DDBJ whole genome shotgun (WGS) entry which is preliminary data.</text>
</comment>
<organism evidence="2 3">
    <name type="scientific">Trebonia kvetii</name>
    <dbReference type="NCBI Taxonomy" id="2480626"/>
    <lineage>
        <taxon>Bacteria</taxon>
        <taxon>Bacillati</taxon>
        <taxon>Actinomycetota</taxon>
        <taxon>Actinomycetes</taxon>
        <taxon>Streptosporangiales</taxon>
        <taxon>Treboniaceae</taxon>
        <taxon>Trebonia</taxon>
    </lineage>
</organism>
<evidence type="ECO:0000256" key="1">
    <source>
        <dbReference type="SAM" id="Phobius"/>
    </source>
</evidence>
<evidence type="ECO:0000313" key="3">
    <source>
        <dbReference type="Proteomes" id="UP000460272"/>
    </source>
</evidence>
<dbReference type="Pfam" id="PF09948">
    <property type="entry name" value="PpoB2"/>
    <property type="match status" value="1"/>
</dbReference>
<dbReference type="PROSITE" id="PS51257">
    <property type="entry name" value="PROKAR_LIPOPROTEIN"/>
    <property type="match status" value="1"/>
</dbReference>
<keyword evidence="1" id="KW-0472">Membrane</keyword>
<feature type="transmembrane region" description="Helical" evidence="1">
    <location>
        <begin position="196"/>
        <end position="218"/>
    </location>
</feature>
<name>A0A6P2C311_9ACTN</name>
<keyword evidence="3" id="KW-1185">Reference proteome</keyword>
<dbReference type="AlphaFoldDB" id="A0A6P2C311"/>
<protein>
    <submittedName>
        <fullName evidence="2">DUF2182 domain-containing protein</fullName>
    </submittedName>
</protein>
<feature type="transmembrane region" description="Helical" evidence="1">
    <location>
        <begin position="47"/>
        <end position="71"/>
    </location>
</feature>
<keyword evidence="1" id="KW-0812">Transmembrane</keyword>
<dbReference type="RefSeq" id="WP_145853763.1">
    <property type="nucleotide sequence ID" value="NZ_RPFW01000003.1"/>
</dbReference>
<dbReference type="InterPro" id="IPR018688">
    <property type="entry name" value="PpoB2-like"/>
</dbReference>
<proteinExistence type="predicted"/>
<accession>A0A6P2C311</accession>
<dbReference type="EMBL" id="RPFW01000003">
    <property type="protein sequence ID" value="TVZ03893.1"/>
    <property type="molecule type" value="Genomic_DNA"/>
</dbReference>
<reference evidence="2 3" key="1">
    <citation type="submission" date="2018-11" db="EMBL/GenBank/DDBJ databases">
        <title>Trebonia kvetii gen.nov., sp.nov., a novel acidophilic actinobacterium, and proposal of the new actinobacterial family Treboniaceae fam. nov.</title>
        <authorList>
            <person name="Rapoport D."/>
            <person name="Sagova-Mareckova M."/>
            <person name="Sedlacek I."/>
            <person name="Provaznik J."/>
            <person name="Kralova S."/>
            <person name="Pavlinic D."/>
            <person name="Benes V."/>
            <person name="Kopecky J."/>
        </authorList>
    </citation>
    <scope>NUCLEOTIDE SEQUENCE [LARGE SCALE GENOMIC DNA]</scope>
    <source>
        <strain evidence="2 3">15Tr583</strain>
    </source>
</reference>
<dbReference type="OrthoDB" id="164118at2"/>
<evidence type="ECO:0000313" key="2">
    <source>
        <dbReference type="EMBL" id="TVZ03893.1"/>
    </source>
</evidence>
<gene>
    <name evidence="2" type="ORF">EAS64_15755</name>
</gene>
<feature type="transmembrane region" description="Helical" evidence="1">
    <location>
        <begin position="147"/>
        <end position="176"/>
    </location>
</feature>
<keyword evidence="1" id="KW-1133">Transmembrane helix</keyword>
<feature type="transmembrane region" description="Helical" evidence="1">
    <location>
        <begin position="83"/>
        <end position="103"/>
    </location>
</feature>
<feature type="transmembrane region" description="Helical" evidence="1">
    <location>
        <begin position="109"/>
        <end position="126"/>
    </location>
</feature>
<sequence length="230" mass="23827">MVTMESRRTSTPPLVLAATLGLAGACWAVSAWLMDGMDMGVATRPGAFGFFAAAWVTMMAAMMLPGAAPAVARHAQLAGTMRAALPFAGSYLAIWVLAGVVAYPLDRPHGTLAAGLAVIAAGVYELTPAKRQFRRRCREETRSGLGFGLCCLGSTAGLMAMLVAVDVMSLLWMAVITVLACAQKLLPAKVAIDVPVALAIIGLGFVIATSPALIPGLIRPAMPMPMSPAM</sequence>
<dbReference type="Proteomes" id="UP000460272">
    <property type="component" value="Unassembled WGS sequence"/>
</dbReference>